<dbReference type="InterPro" id="IPR001242">
    <property type="entry name" value="Condensation_dom"/>
</dbReference>
<dbReference type="NCBIfam" id="TIGR01733">
    <property type="entry name" value="AA-adenyl-dom"/>
    <property type="match status" value="1"/>
</dbReference>
<dbReference type="OrthoDB" id="2472181at2"/>
<dbReference type="Pfam" id="PF00668">
    <property type="entry name" value="Condensation"/>
    <property type="match status" value="1"/>
</dbReference>
<name>W5WIU9_9PSEU</name>
<accession>W5WIU9</accession>
<dbReference type="SUPFAM" id="SSF47336">
    <property type="entry name" value="ACP-like"/>
    <property type="match status" value="1"/>
</dbReference>
<dbReference type="InterPro" id="IPR020845">
    <property type="entry name" value="AMP-binding_CS"/>
</dbReference>
<dbReference type="InterPro" id="IPR001031">
    <property type="entry name" value="Thioesterase"/>
</dbReference>
<evidence type="ECO:0000259" key="4">
    <source>
        <dbReference type="PROSITE" id="PS50075"/>
    </source>
</evidence>
<dbReference type="Proteomes" id="UP000019225">
    <property type="component" value="Chromosome"/>
</dbReference>
<dbReference type="STRING" id="1449976.KALB_4742"/>
<gene>
    <name evidence="5" type="ORF">KALB_4742</name>
</gene>
<dbReference type="EMBL" id="CP007155">
    <property type="protein sequence ID" value="AHH98104.1"/>
    <property type="molecule type" value="Genomic_DNA"/>
</dbReference>
<dbReference type="PROSITE" id="PS50075">
    <property type="entry name" value="CARRIER"/>
    <property type="match status" value="1"/>
</dbReference>
<protein>
    <recommendedName>
        <fullName evidence="4">Carrier domain-containing protein</fullName>
    </recommendedName>
</protein>
<dbReference type="AlphaFoldDB" id="W5WIU9"/>
<dbReference type="InterPro" id="IPR009081">
    <property type="entry name" value="PP-bd_ACP"/>
</dbReference>
<comment type="cofactor">
    <cofactor evidence="1">
        <name>pantetheine 4'-phosphate</name>
        <dbReference type="ChEBI" id="CHEBI:47942"/>
    </cofactor>
</comment>
<dbReference type="InterPro" id="IPR020806">
    <property type="entry name" value="PKS_PP-bd"/>
</dbReference>
<dbReference type="InterPro" id="IPR023213">
    <property type="entry name" value="CAT-like_dom_sf"/>
</dbReference>
<dbReference type="InterPro" id="IPR025110">
    <property type="entry name" value="AMP-bd_C"/>
</dbReference>
<dbReference type="KEGG" id="kal:KALB_4742"/>
<dbReference type="Pfam" id="PF00501">
    <property type="entry name" value="AMP-binding"/>
    <property type="match status" value="1"/>
</dbReference>
<dbReference type="SUPFAM" id="SSF53474">
    <property type="entry name" value="alpha/beta-Hydrolases"/>
    <property type="match status" value="1"/>
</dbReference>
<dbReference type="CDD" id="cd05930">
    <property type="entry name" value="A_NRPS"/>
    <property type="match status" value="1"/>
</dbReference>
<dbReference type="PATRIC" id="fig|1449976.3.peg.4774"/>
<dbReference type="FunFam" id="3.40.50.980:FF:000001">
    <property type="entry name" value="Non-ribosomal peptide synthetase"/>
    <property type="match status" value="1"/>
</dbReference>
<evidence type="ECO:0000256" key="2">
    <source>
        <dbReference type="ARBA" id="ARBA00022450"/>
    </source>
</evidence>
<dbReference type="FunFam" id="2.30.38.10:FF:000001">
    <property type="entry name" value="Non-ribosomal peptide synthetase PvdI"/>
    <property type="match status" value="1"/>
</dbReference>
<dbReference type="Gene3D" id="1.10.1200.10">
    <property type="entry name" value="ACP-like"/>
    <property type="match status" value="1"/>
</dbReference>
<organism evidence="5 6">
    <name type="scientific">Kutzneria albida DSM 43870</name>
    <dbReference type="NCBI Taxonomy" id="1449976"/>
    <lineage>
        <taxon>Bacteria</taxon>
        <taxon>Bacillati</taxon>
        <taxon>Actinomycetota</taxon>
        <taxon>Actinomycetes</taxon>
        <taxon>Pseudonocardiales</taxon>
        <taxon>Pseudonocardiaceae</taxon>
        <taxon>Kutzneria</taxon>
    </lineage>
</organism>
<feature type="domain" description="Carrier" evidence="4">
    <location>
        <begin position="927"/>
        <end position="1010"/>
    </location>
</feature>
<dbReference type="InterPro" id="IPR020802">
    <property type="entry name" value="TesA-like"/>
</dbReference>
<dbReference type="RefSeq" id="WP_030110920.1">
    <property type="nucleotide sequence ID" value="NZ_CP007155.1"/>
</dbReference>
<dbReference type="GO" id="GO:0003824">
    <property type="term" value="F:catalytic activity"/>
    <property type="evidence" value="ECO:0007669"/>
    <property type="project" value="InterPro"/>
</dbReference>
<dbReference type="SMART" id="SM00824">
    <property type="entry name" value="PKS_TE"/>
    <property type="match status" value="1"/>
</dbReference>
<keyword evidence="3" id="KW-0597">Phosphoprotein</keyword>
<dbReference type="Gene3D" id="3.30.559.30">
    <property type="entry name" value="Nonribosomal peptide synthetase, condensation domain"/>
    <property type="match status" value="1"/>
</dbReference>
<dbReference type="PROSITE" id="PS00012">
    <property type="entry name" value="PHOSPHOPANTETHEINE"/>
    <property type="match status" value="1"/>
</dbReference>
<dbReference type="InterPro" id="IPR006162">
    <property type="entry name" value="Ppantetheine_attach_site"/>
</dbReference>
<dbReference type="InterPro" id="IPR029058">
    <property type="entry name" value="AB_hydrolase_fold"/>
</dbReference>
<dbReference type="InterPro" id="IPR010071">
    <property type="entry name" value="AA_adenyl_dom"/>
</dbReference>
<dbReference type="PANTHER" id="PTHR45527:SF1">
    <property type="entry name" value="FATTY ACID SYNTHASE"/>
    <property type="match status" value="1"/>
</dbReference>
<keyword evidence="2" id="KW-0596">Phosphopantetheine</keyword>
<proteinExistence type="predicted"/>
<keyword evidence="6" id="KW-1185">Reference proteome</keyword>
<evidence type="ECO:0000313" key="5">
    <source>
        <dbReference type="EMBL" id="AHH98104.1"/>
    </source>
</evidence>
<dbReference type="eggNOG" id="COG1020">
    <property type="taxonomic scope" value="Bacteria"/>
</dbReference>
<dbReference type="PROSITE" id="PS00455">
    <property type="entry name" value="AMP_BINDING"/>
    <property type="match status" value="1"/>
</dbReference>
<dbReference type="PANTHER" id="PTHR45527">
    <property type="entry name" value="NONRIBOSOMAL PEPTIDE SYNTHETASE"/>
    <property type="match status" value="1"/>
</dbReference>
<dbReference type="Gene3D" id="3.40.50.1820">
    <property type="entry name" value="alpha/beta hydrolase"/>
    <property type="match status" value="1"/>
</dbReference>
<dbReference type="Pfam" id="PF00550">
    <property type="entry name" value="PP-binding"/>
    <property type="match status" value="1"/>
</dbReference>
<dbReference type="Gene3D" id="3.40.50.980">
    <property type="match status" value="2"/>
</dbReference>
<dbReference type="SMART" id="SM00823">
    <property type="entry name" value="PKS_PP"/>
    <property type="match status" value="1"/>
</dbReference>
<evidence type="ECO:0000256" key="1">
    <source>
        <dbReference type="ARBA" id="ARBA00001957"/>
    </source>
</evidence>
<dbReference type="GO" id="GO:0043041">
    <property type="term" value="P:amino acid activation for nonribosomal peptide biosynthetic process"/>
    <property type="evidence" value="ECO:0007669"/>
    <property type="project" value="TreeGrafter"/>
</dbReference>
<dbReference type="Pfam" id="PF13193">
    <property type="entry name" value="AMP-binding_C"/>
    <property type="match status" value="1"/>
</dbReference>
<evidence type="ECO:0000313" key="6">
    <source>
        <dbReference type="Proteomes" id="UP000019225"/>
    </source>
</evidence>
<dbReference type="GO" id="GO:0005737">
    <property type="term" value="C:cytoplasm"/>
    <property type="evidence" value="ECO:0007669"/>
    <property type="project" value="TreeGrafter"/>
</dbReference>
<sequence length="1243" mass="134517">MAVQVEGYRLSAQQLRVWQQRQRGRECRAQALVRIRGQLDVDRLASAFATVVREREMLRTSFHPVQDGMTAVQVVSDEAPLVAVRRIVLNGQSHLERIRRAEWTARGDLHTGSPLRVVLITRGPDDHALLITTTALVVDSAALRTIVADLVSAYRQDPLDHVGLRHSQLAQWQHELGQEPQEEAVALLRRRSVNTLLRLPLAGGHQEGALTDGRYVTVEMPQALHSCAARLNTSVECVLLACWQVLLSRVSGRPDLTVGTCFPGRDLDELRDCAGPLARWVGVRSEIGEDTRFNELVASTEAELSEVDELAECLLDPYATEPVAWEAAFEYKTAVEPLAAGAVTFTLDWEDVEAESYDLKLECVVGADTVRFVWHYVPDRFAHDYVTVLARQYATVLAEVTGDPTVRVADLDPLDAPTRHDLVVRFNLTANTEPARCLHELFEDQAAATPNAVAVHSGDERLSYRELDERANALAGVLRARGVGPEVLVGVGVRHSANLVVALLGVLKAGGGYVPLDVDLPAHRVATLLGRVGSTHLVTDDPDRWVGGFEVLDITESRPTCPRPDSGVTPDNLAYVIFTSGSTGVPKGVMIPHSAVANYVRWSAAAYGTADTAAVLHSSVAFDLTVTSLFTPLVAGGSVRINPAWRDVLRLAEGLPTLDEPAILKLTPSHLKVLNHSFDQLAGRVRALVVGGEALTADVARPWRDGPTRLFNEYGPTEATVGCSVHEVTTTTGPVTIGRPIANTQIYVLDQRLRPVGVGVTGEIYIGGAGLARGYHSAPGLTAQRFVPDPFANTPGGRLYRTGDLACHTPGGGLHYVGRVDDQVKIRGVRVEPEEVRAALLEHEAVRDAVVVASNDENRGTRLVAYLLADAPPEAEIDAFVRERLPAELVPEEYHRISEIPLTTNGKVDVRSLAEQSTTARSRHLAQPVDTVELVILHCMEELLGTQVGADEDFFDLGGHSLLAVQLIARINEAMGLSLPVTVLFDADDDDSGHRLASATRLARLVRTASSSVRLGSLVRLRRDGAGLPLICVHPAGGDVLGFRSLSLRPELGRPVYALQAPTEPDAGQDVTGLADRYVAEVAGVPGPHVLLGWSMGGLVALELARRLASAGERPAMVVLVDTYPPELLLDGDPVTIQDVTGQDPSELSAVAREHLQRRLELYHVHSLAASRYVPAPWSGPVALLQSADTDPAVREKASARWRELCPGLVDTRVIAGDHFSLFQEPQVGAIAEFLAEMATQGH</sequence>
<dbReference type="Gene3D" id="2.30.38.10">
    <property type="entry name" value="Luciferase, Domain 3"/>
    <property type="match status" value="1"/>
</dbReference>
<dbReference type="Gene3D" id="3.30.300.30">
    <property type="match status" value="1"/>
</dbReference>
<dbReference type="Gene3D" id="3.30.559.10">
    <property type="entry name" value="Chloramphenicol acetyltransferase-like domain"/>
    <property type="match status" value="1"/>
</dbReference>
<dbReference type="Pfam" id="PF00975">
    <property type="entry name" value="Thioesterase"/>
    <property type="match status" value="1"/>
</dbReference>
<dbReference type="GO" id="GO:0044550">
    <property type="term" value="P:secondary metabolite biosynthetic process"/>
    <property type="evidence" value="ECO:0007669"/>
    <property type="project" value="TreeGrafter"/>
</dbReference>
<dbReference type="InterPro" id="IPR000873">
    <property type="entry name" value="AMP-dep_synth/lig_dom"/>
</dbReference>
<dbReference type="GO" id="GO:0031177">
    <property type="term" value="F:phosphopantetheine binding"/>
    <property type="evidence" value="ECO:0007669"/>
    <property type="project" value="InterPro"/>
</dbReference>
<dbReference type="GO" id="GO:0008610">
    <property type="term" value="P:lipid biosynthetic process"/>
    <property type="evidence" value="ECO:0007669"/>
    <property type="project" value="UniProtKB-ARBA"/>
</dbReference>
<reference evidence="5 6" key="1">
    <citation type="journal article" date="2014" name="BMC Genomics">
        <title>Complete genome sequence of producer of the glycopeptide antibiotic Aculeximycin Kutzneria albida DSM 43870T, a representative of minor genus of Pseudonocardiaceae.</title>
        <authorList>
            <person name="Rebets Y."/>
            <person name="Tokovenko B."/>
            <person name="Lushchyk I."/>
            <person name="Ruckert C."/>
            <person name="Zaburannyi N."/>
            <person name="Bechthold A."/>
            <person name="Kalinowski J."/>
            <person name="Luzhetskyy A."/>
        </authorList>
    </citation>
    <scope>NUCLEOTIDE SEQUENCE [LARGE SCALE GENOMIC DNA]</scope>
    <source>
        <strain evidence="5">DSM 43870</strain>
    </source>
</reference>
<dbReference type="HOGENOM" id="CLU_000022_2_13_11"/>
<dbReference type="SUPFAM" id="SSF56801">
    <property type="entry name" value="Acetyl-CoA synthetase-like"/>
    <property type="match status" value="1"/>
</dbReference>
<dbReference type="SUPFAM" id="SSF52777">
    <property type="entry name" value="CoA-dependent acyltransferases"/>
    <property type="match status" value="2"/>
</dbReference>
<dbReference type="InterPro" id="IPR045851">
    <property type="entry name" value="AMP-bd_C_sf"/>
</dbReference>
<dbReference type="InterPro" id="IPR036736">
    <property type="entry name" value="ACP-like_sf"/>
</dbReference>
<evidence type="ECO:0000256" key="3">
    <source>
        <dbReference type="ARBA" id="ARBA00022553"/>
    </source>
</evidence>